<evidence type="ECO:0000259" key="2">
    <source>
        <dbReference type="PROSITE" id="PS50943"/>
    </source>
</evidence>
<dbReference type="EMBL" id="JAOZYB010000201">
    <property type="protein sequence ID" value="MEB3963008.1"/>
    <property type="molecule type" value="Genomic_DNA"/>
</dbReference>
<dbReference type="SUPFAM" id="SSF47413">
    <property type="entry name" value="lambda repressor-like DNA-binding domains"/>
    <property type="match status" value="1"/>
</dbReference>
<dbReference type="PROSITE" id="PS50943">
    <property type="entry name" value="HTH_CROC1"/>
    <property type="match status" value="1"/>
</dbReference>
<dbReference type="PANTHER" id="PTHR35010:SF2">
    <property type="entry name" value="BLL4672 PROTEIN"/>
    <property type="match status" value="1"/>
</dbReference>
<keyword evidence="4" id="KW-1185">Reference proteome</keyword>
<gene>
    <name evidence="3" type="ORF">OKJ48_22560</name>
</gene>
<dbReference type="PANTHER" id="PTHR35010">
    <property type="entry name" value="BLL4672 PROTEIN-RELATED"/>
    <property type="match status" value="1"/>
</dbReference>
<dbReference type="CDD" id="cd00093">
    <property type="entry name" value="HTH_XRE"/>
    <property type="match status" value="1"/>
</dbReference>
<evidence type="ECO:0000313" key="4">
    <source>
        <dbReference type="Proteomes" id="UP001352223"/>
    </source>
</evidence>
<dbReference type="Pfam" id="PF17765">
    <property type="entry name" value="MLTR_LBD"/>
    <property type="match status" value="1"/>
</dbReference>
<comment type="caution">
    <text evidence="3">The sequence shown here is derived from an EMBL/GenBank/DDBJ whole genome shotgun (WGS) entry which is preliminary data.</text>
</comment>
<evidence type="ECO:0000256" key="1">
    <source>
        <dbReference type="SAM" id="MobiDB-lite"/>
    </source>
</evidence>
<dbReference type="RefSeq" id="WP_324770662.1">
    <property type="nucleotide sequence ID" value="NZ_BAAATS010000037.1"/>
</dbReference>
<dbReference type="InterPro" id="IPR041413">
    <property type="entry name" value="MLTR_LBD"/>
</dbReference>
<dbReference type="SMART" id="SM00530">
    <property type="entry name" value="HTH_XRE"/>
    <property type="match status" value="1"/>
</dbReference>
<evidence type="ECO:0000313" key="3">
    <source>
        <dbReference type="EMBL" id="MEB3963008.1"/>
    </source>
</evidence>
<sequence length="307" mass="33704">MRMRVPAIPPASFGRTVGTTSDNVLGDFLRIHRSRLAPSATGLFPGGRGRRVQGLRREEVAVLTGVSVDYYSRLEQGRERNPSAHIVEALGQALQLDPDVRDHLFRLAGHNPCLCPDSTLEHVHPALLQLLEKYPQAVAYVLSPCLDILTVNAYARALLSPLGSELNMIRSLFTRPEAREFFAEWPSAVTASLHTLRLNSAQLPDDTQLVDLVTEMSALSPDFSGAWQDHKALDLERGYSTVVHPEAGRIELSYRAFSVQAAPGQRLLVGTPEHGSRSAEALTYLTAMGGPQQPMRRSRNSPAQWAG</sequence>
<dbReference type="InterPro" id="IPR010982">
    <property type="entry name" value="Lambda_DNA-bd_dom_sf"/>
</dbReference>
<dbReference type="Gene3D" id="1.10.260.40">
    <property type="entry name" value="lambda repressor-like DNA-binding domains"/>
    <property type="match status" value="1"/>
</dbReference>
<dbReference type="Proteomes" id="UP001352223">
    <property type="component" value="Unassembled WGS sequence"/>
</dbReference>
<dbReference type="Gene3D" id="3.30.450.180">
    <property type="match status" value="1"/>
</dbReference>
<name>A0ABU6CE68_9ACTN</name>
<feature type="domain" description="HTH cro/C1-type" evidence="2">
    <location>
        <begin position="50"/>
        <end position="101"/>
    </location>
</feature>
<dbReference type="InterPro" id="IPR001387">
    <property type="entry name" value="Cro/C1-type_HTH"/>
</dbReference>
<dbReference type="Pfam" id="PF13560">
    <property type="entry name" value="HTH_31"/>
    <property type="match status" value="1"/>
</dbReference>
<feature type="region of interest" description="Disordered" evidence="1">
    <location>
        <begin position="288"/>
        <end position="307"/>
    </location>
</feature>
<proteinExistence type="predicted"/>
<protein>
    <submittedName>
        <fullName evidence="3">Helix-turn-helix transcriptional regulator</fullName>
    </submittedName>
</protein>
<organism evidence="3 4">
    <name type="scientific">Streptomyces kunmingensis</name>
    <dbReference type="NCBI Taxonomy" id="68225"/>
    <lineage>
        <taxon>Bacteria</taxon>
        <taxon>Bacillati</taxon>
        <taxon>Actinomycetota</taxon>
        <taxon>Actinomycetes</taxon>
        <taxon>Kitasatosporales</taxon>
        <taxon>Streptomycetaceae</taxon>
        <taxon>Streptomyces</taxon>
    </lineage>
</organism>
<accession>A0ABU6CE68</accession>
<reference evidence="3 4" key="1">
    <citation type="submission" date="2022-10" db="EMBL/GenBank/DDBJ databases">
        <authorList>
            <person name="Xie J."/>
            <person name="Shen N."/>
        </authorList>
    </citation>
    <scope>NUCLEOTIDE SEQUENCE [LARGE SCALE GENOMIC DNA]</scope>
    <source>
        <strain evidence="3 4">DSM 41681</strain>
    </source>
</reference>